<gene>
    <name evidence="7 9" type="primary">alh-10</name>
    <name evidence="9" type="ORF">C54D1.4</name>
    <name evidence="7" type="ORF">CELE_C54D1.4</name>
</gene>
<dbReference type="InParanoid" id="Q18822"/>
<dbReference type="SMR" id="Q18822"/>
<evidence type="ECO:0000313" key="7">
    <source>
        <dbReference type="EMBL" id="CCD66851.1"/>
    </source>
</evidence>
<keyword evidence="10" id="KW-1267">Proteomics identification</keyword>
<proteinExistence type="evidence at protein level"/>
<dbReference type="AGR" id="WB:WBGene00000116"/>
<dbReference type="FunFam" id="3.40.605.10:FF:000001">
    <property type="entry name" value="Aldehyde dehydrogenase 1"/>
    <property type="match status" value="1"/>
</dbReference>
<evidence type="ECO:0000259" key="6">
    <source>
        <dbReference type="Pfam" id="PF00171"/>
    </source>
</evidence>
<dbReference type="PeptideAtlas" id="Q18822"/>
<dbReference type="eggNOG" id="KOG2450">
    <property type="taxonomic scope" value="Eukaryota"/>
</dbReference>
<evidence type="ECO:0000313" key="8">
    <source>
        <dbReference type="Proteomes" id="UP000001940"/>
    </source>
</evidence>
<dbReference type="OrthoDB" id="310895at2759"/>
<keyword evidence="3" id="KW-0520">NAD</keyword>
<dbReference type="WormBase" id="C54D1.4">
    <property type="protein sequence ID" value="CE06980"/>
    <property type="gene ID" value="WBGene00000116"/>
    <property type="gene designation" value="alh-10"/>
</dbReference>
<dbReference type="InterPro" id="IPR029510">
    <property type="entry name" value="Ald_DH_CS_GLU"/>
</dbReference>
<dbReference type="PIR" id="T28810">
    <property type="entry name" value="T28810"/>
</dbReference>
<evidence type="ECO:0000256" key="2">
    <source>
        <dbReference type="ARBA" id="ARBA00023002"/>
    </source>
</evidence>
<dbReference type="PhylomeDB" id="Q18822"/>
<sequence>MASLNYREEFKNILQKLIDSPNEQHDPLTNFIGNEFARSEKLMDSVNPSTGKPWIKIPDGTAREVDQAVEAAKEAFKTWKKTTVQQRSALLNKVANLIEEFNDDIAILESRDQGKPIGLAKVMDIPRCVQNFRDFANAALYSLSTSTILEQPTGKFVNYVKNDPVGVAGLISPWNLPLYLLSFKLAPALVAGNTVVCKPSEMTSVTAWVLMHAFKLVGFPPGVVNMVIGEGKSAGQRLVDHVDVPLISFTGSTVIGKKIQEDGAKLNKKVSLEMGGKNPGIVYSNYRKSDIASIARSSFLNQGEICLCTSRLFVQKPIFADFVKSYVEEAKKFTVGDPTTQVQIGAMNSKVHYEKVKSYIELAKKEGADILCGGVTTIQNGCENGYFITPTVIVGLHDASKVMTDEIFGPVVCITPFDTAEEVIERANSTPYGLSATVWSSDSDELLNTANELRAGTVWCNTWLARDLSMPFGGCKQSGNGREGLHDSLHFYSDAKTVCVNIAAKY</sequence>
<dbReference type="Proteomes" id="UP000001940">
    <property type="component" value="Chromosome X"/>
</dbReference>
<dbReference type="STRING" id="6239.C54D1.4.1"/>
<dbReference type="PROSITE" id="PS00687">
    <property type="entry name" value="ALDEHYDE_DEHYDR_GLU"/>
    <property type="match status" value="1"/>
</dbReference>
<name>Q18822_CAEEL</name>
<protein>
    <submittedName>
        <fullName evidence="7">Aldehyde dehydrogenase domain-containing protein</fullName>
    </submittedName>
</protein>
<dbReference type="PANTHER" id="PTHR43720">
    <property type="entry name" value="2-AMINOMUCONIC SEMIALDEHYDE DEHYDROGENASE"/>
    <property type="match status" value="1"/>
</dbReference>
<dbReference type="UCSC" id="C54D1.4">
    <property type="organism name" value="c. elegans"/>
</dbReference>
<dbReference type="PROSITE" id="PS00070">
    <property type="entry name" value="ALDEHYDE_DEHYDR_CYS"/>
    <property type="match status" value="1"/>
</dbReference>
<dbReference type="OMA" id="PMPIAAW"/>
<dbReference type="KEGG" id="cel:CELE_C54D1.4"/>
<dbReference type="GeneID" id="180979"/>
<evidence type="ECO:0000256" key="4">
    <source>
        <dbReference type="PROSITE-ProRule" id="PRU10007"/>
    </source>
</evidence>
<accession>Q18822</accession>
<dbReference type="Bgee" id="WBGene00000116">
    <property type="expression patterns" value="Expressed in larva and 3 other cell types or tissues"/>
</dbReference>
<dbReference type="FunCoup" id="Q18822">
    <property type="interactions" value="147"/>
</dbReference>
<dbReference type="CDD" id="cd07093">
    <property type="entry name" value="ALDH_F8_HMSADH"/>
    <property type="match status" value="1"/>
</dbReference>
<feature type="active site" evidence="4">
    <location>
        <position position="273"/>
    </location>
</feature>
<dbReference type="Gene3D" id="3.40.605.10">
    <property type="entry name" value="Aldehyde Dehydrogenase, Chain A, domain 1"/>
    <property type="match status" value="1"/>
</dbReference>
<feature type="domain" description="Aldehyde dehydrogenase" evidence="6">
    <location>
        <begin position="39"/>
        <end position="498"/>
    </location>
</feature>
<dbReference type="RefSeq" id="NP_509203.1">
    <property type="nucleotide sequence ID" value="NM_076802.5"/>
</dbReference>
<dbReference type="CTD" id="180979"/>
<keyword evidence="8" id="KW-1185">Reference proteome</keyword>
<dbReference type="Reactome" id="R-CEL-5365859">
    <property type="pathway name" value="RA biosynthesis pathway"/>
</dbReference>
<dbReference type="InterPro" id="IPR016161">
    <property type="entry name" value="Ald_DH/histidinol_DH"/>
</dbReference>
<dbReference type="InterPro" id="IPR016160">
    <property type="entry name" value="Ald_DH_CS_CYS"/>
</dbReference>
<dbReference type="PANTHER" id="PTHR43720:SF2">
    <property type="entry name" value="2-AMINOMUCONIC SEMIALDEHYDE DEHYDROGENASE"/>
    <property type="match status" value="1"/>
</dbReference>
<dbReference type="EMBL" id="BX284606">
    <property type="protein sequence ID" value="CCD66851.1"/>
    <property type="molecule type" value="Genomic_DNA"/>
</dbReference>
<evidence type="ECO:0000313" key="9">
    <source>
        <dbReference type="WormBase" id="C54D1.4"/>
    </source>
</evidence>
<dbReference type="Pfam" id="PF00171">
    <property type="entry name" value="Aldedh"/>
    <property type="match status" value="1"/>
</dbReference>
<evidence type="ECO:0000256" key="5">
    <source>
        <dbReference type="RuleBase" id="RU003345"/>
    </source>
</evidence>
<keyword evidence="2 5" id="KW-0560">Oxidoreductase</keyword>
<dbReference type="PaxDb" id="6239-C54D1.4"/>
<dbReference type="AlphaFoldDB" id="Q18822"/>
<evidence type="ECO:0007829" key="10">
    <source>
        <dbReference type="PeptideAtlas" id="Q18822"/>
    </source>
</evidence>
<comment type="similarity">
    <text evidence="1 5">Belongs to the aldehyde dehydrogenase family.</text>
</comment>
<reference evidence="7 8" key="1">
    <citation type="journal article" date="1998" name="Science">
        <title>Genome sequence of the nematode C. elegans: a platform for investigating biology.</title>
        <authorList>
            <consortium name="The C. elegans sequencing consortium"/>
            <person name="Sulson J.E."/>
            <person name="Waterston R."/>
        </authorList>
    </citation>
    <scope>NUCLEOTIDE SEQUENCE [LARGE SCALE GENOMIC DNA]</scope>
    <source>
        <strain evidence="7 8">Bristol N2</strain>
    </source>
</reference>
<dbReference type="SUPFAM" id="SSF53720">
    <property type="entry name" value="ALDH-like"/>
    <property type="match status" value="1"/>
</dbReference>
<dbReference type="InterPro" id="IPR015590">
    <property type="entry name" value="Aldehyde_DH_dom"/>
</dbReference>
<dbReference type="InterPro" id="IPR016162">
    <property type="entry name" value="Ald_DH_N"/>
</dbReference>
<evidence type="ECO:0000256" key="1">
    <source>
        <dbReference type="ARBA" id="ARBA00009986"/>
    </source>
</evidence>
<dbReference type="InterPro" id="IPR016163">
    <property type="entry name" value="Ald_DH_C"/>
</dbReference>
<dbReference type="GO" id="GO:0016620">
    <property type="term" value="F:oxidoreductase activity, acting on the aldehyde or oxo group of donors, NAD or NADP as acceptor"/>
    <property type="evidence" value="ECO:0000318"/>
    <property type="project" value="GO_Central"/>
</dbReference>
<evidence type="ECO:0000256" key="3">
    <source>
        <dbReference type="ARBA" id="ARBA00023027"/>
    </source>
</evidence>
<dbReference type="Gene3D" id="3.40.309.10">
    <property type="entry name" value="Aldehyde Dehydrogenase, Chain A, domain 2"/>
    <property type="match status" value="1"/>
</dbReference>
<dbReference type="HOGENOM" id="CLU_005391_0_2_1"/>
<organism evidence="7 8">
    <name type="scientific">Caenorhabditis elegans</name>
    <dbReference type="NCBI Taxonomy" id="6239"/>
    <lineage>
        <taxon>Eukaryota</taxon>
        <taxon>Metazoa</taxon>
        <taxon>Ecdysozoa</taxon>
        <taxon>Nematoda</taxon>
        <taxon>Chromadorea</taxon>
        <taxon>Rhabditida</taxon>
        <taxon>Rhabditina</taxon>
        <taxon>Rhabditomorpha</taxon>
        <taxon>Rhabditoidea</taxon>
        <taxon>Rhabditidae</taxon>
        <taxon>Peloderinae</taxon>
        <taxon>Caenorhabditis</taxon>
    </lineage>
</organism>